<accession>A0AA39JH54</accession>
<comment type="caution">
    <text evidence="1">The sequence shown here is derived from an EMBL/GenBank/DDBJ whole genome shotgun (WGS) entry which is preliminary data.</text>
</comment>
<reference evidence="1" key="1">
    <citation type="submission" date="2023-06" db="EMBL/GenBank/DDBJ databases">
        <authorList>
            <consortium name="Lawrence Berkeley National Laboratory"/>
            <person name="Ahrendt S."/>
            <person name="Sahu N."/>
            <person name="Indic B."/>
            <person name="Wong-Bajracharya J."/>
            <person name="Merenyi Z."/>
            <person name="Ke H.-M."/>
            <person name="Monk M."/>
            <person name="Kocsube S."/>
            <person name="Drula E."/>
            <person name="Lipzen A."/>
            <person name="Balint B."/>
            <person name="Henrissat B."/>
            <person name="Andreopoulos B."/>
            <person name="Martin F.M."/>
            <person name="Harder C.B."/>
            <person name="Rigling D."/>
            <person name="Ford K.L."/>
            <person name="Foster G.D."/>
            <person name="Pangilinan J."/>
            <person name="Papanicolaou A."/>
            <person name="Barry K."/>
            <person name="LaButti K."/>
            <person name="Viragh M."/>
            <person name="Koriabine M."/>
            <person name="Yan M."/>
            <person name="Riley R."/>
            <person name="Champramary S."/>
            <person name="Plett K.L."/>
            <person name="Tsai I.J."/>
            <person name="Slot J."/>
            <person name="Sipos G."/>
            <person name="Plett J."/>
            <person name="Nagy L.G."/>
            <person name="Grigoriev I.V."/>
        </authorList>
    </citation>
    <scope>NUCLEOTIDE SEQUENCE</scope>
    <source>
        <strain evidence="1">FPL87.14</strain>
    </source>
</reference>
<keyword evidence="2" id="KW-1185">Reference proteome</keyword>
<evidence type="ECO:0000313" key="1">
    <source>
        <dbReference type="EMBL" id="KAK0442553.1"/>
    </source>
</evidence>
<proteinExistence type="predicted"/>
<dbReference type="EMBL" id="JAUEPT010000025">
    <property type="protein sequence ID" value="KAK0442553.1"/>
    <property type="molecule type" value="Genomic_DNA"/>
</dbReference>
<name>A0AA39JH54_9AGAR</name>
<feature type="non-terminal residue" evidence="1">
    <location>
        <position position="1"/>
    </location>
</feature>
<dbReference type="AlphaFoldDB" id="A0AA39JH54"/>
<evidence type="ECO:0000313" key="2">
    <source>
        <dbReference type="Proteomes" id="UP001175226"/>
    </source>
</evidence>
<feature type="non-terminal residue" evidence="1">
    <location>
        <position position="141"/>
    </location>
</feature>
<sequence>CQGYQPTFPDGESPHMLYLFALHHELSLPWDYKTCNGALLLHARTCQHQLDDSNDIERCTACTMLGWDPIVEGIEKRATEGIHENTVFTYYGFGGLTEIVCWKNWQINDMSLRHLMMEKVLLTRARALDDYKQLIWQIGHG</sequence>
<dbReference type="Proteomes" id="UP001175226">
    <property type="component" value="Unassembled WGS sequence"/>
</dbReference>
<gene>
    <name evidence="1" type="ORF">EV421DRAFT_1697029</name>
</gene>
<protein>
    <submittedName>
        <fullName evidence="1">Uncharacterized protein</fullName>
    </submittedName>
</protein>
<organism evidence="1 2">
    <name type="scientific">Armillaria borealis</name>
    <dbReference type="NCBI Taxonomy" id="47425"/>
    <lineage>
        <taxon>Eukaryota</taxon>
        <taxon>Fungi</taxon>
        <taxon>Dikarya</taxon>
        <taxon>Basidiomycota</taxon>
        <taxon>Agaricomycotina</taxon>
        <taxon>Agaricomycetes</taxon>
        <taxon>Agaricomycetidae</taxon>
        <taxon>Agaricales</taxon>
        <taxon>Marasmiineae</taxon>
        <taxon>Physalacriaceae</taxon>
        <taxon>Armillaria</taxon>
    </lineage>
</organism>